<dbReference type="EMBL" id="JABEXW010000494">
    <property type="protein sequence ID" value="KAF4963129.1"/>
    <property type="molecule type" value="Genomic_DNA"/>
</dbReference>
<evidence type="ECO:0000256" key="3">
    <source>
        <dbReference type="ARBA" id="ARBA00022598"/>
    </source>
</evidence>
<dbReference type="InterPro" id="IPR014746">
    <property type="entry name" value="Gln_synth/guanido_kin_cat_dom"/>
</dbReference>
<reference evidence="9" key="2">
    <citation type="submission" date="2020-05" db="EMBL/GenBank/DDBJ databases">
        <authorList>
            <person name="Kim H.-S."/>
            <person name="Proctor R.H."/>
            <person name="Brown D.W."/>
        </authorList>
    </citation>
    <scope>NUCLEOTIDE SEQUENCE</scope>
    <source>
        <strain evidence="9">NRRL 20472</strain>
    </source>
</reference>
<reference evidence="9" key="1">
    <citation type="journal article" date="2020" name="BMC Genomics">
        <title>Correction to: Identification and distribution of gene clusters required for synthesis of sphingolipid metabolism inhibitors in diverse species of the filamentous fungus Fusarium.</title>
        <authorList>
            <person name="Kim H.S."/>
            <person name="Lohmar J.M."/>
            <person name="Busman M."/>
            <person name="Brown D.W."/>
            <person name="Naumann T.A."/>
            <person name="Divon H.H."/>
            <person name="Lysoe E."/>
            <person name="Uhlig S."/>
            <person name="Proctor R.H."/>
        </authorList>
    </citation>
    <scope>NUCLEOTIDE SEQUENCE</scope>
    <source>
        <strain evidence="9">NRRL 20472</strain>
    </source>
</reference>
<dbReference type="OrthoDB" id="77835at2759"/>
<keyword evidence="10" id="KW-1185">Reference proteome</keyword>
<keyword evidence="5" id="KW-0067">ATP-binding</keyword>
<evidence type="ECO:0000256" key="6">
    <source>
        <dbReference type="PROSITE-ProRule" id="PRU01331"/>
    </source>
</evidence>
<name>A0A8H4TSH5_9HYPO</name>
<evidence type="ECO:0000256" key="1">
    <source>
        <dbReference type="ARBA" id="ARBA00009897"/>
    </source>
</evidence>
<dbReference type="FunFam" id="3.30.590.10:FF:000005">
    <property type="entry name" value="Probable glutamine synthetase"/>
    <property type="match status" value="1"/>
</dbReference>
<dbReference type="SMART" id="SM01230">
    <property type="entry name" value="Gln-synt_C"/>
    <property type="match status" value="1"/>
</dbReference>
<dbReference type="GO" id="GO:0004356">
    <property type="term" value="F:glutamine synthetase activity"/>
    <property type="evidence" value="ECO:0007669"/>
    <property type="project" value="InterPro"/>
</dbReference>
<accession>A0A8H4TSH5</accession>
<dbReference type="GO" id="GO:0005524">
    <property type="term" value="F:ATP binding"/>
    <property type="evidence" value="ECO:0007669"/>
    <property type="project" value="UniProtKB-KW"/>
</dbReference>
<evidence type="ECO:0000256" key="2">
    <source>
        <dbReference type="ARBA" id="ARBA00021364"/>
    </source>
</evidence>
<evidence type="ECO:0000256" key="7">
    <source>
        <dbReference type="RuleBase" id="RU000384"/>
    </source>
</evidence>
<keyword evidence="3" id="KW-0436">Ligase</keyword>
<keyword evidence="4" id="KW-0547">Nucleotide-binding</keyword>
<evidence type="ECO:0000313" key="10">
    <source>
        <dbReference type="Proteomes" id="UP000622797"/>
    </source>
</evidence>
<dbReference type="SUPFAM" id="SSF55931">
    <property type="entry name" value="Glutamine synthetase/guanido kinase"/>
    <property type="match status" value="1"/>
</dbReference>
<protein>
    <recommendedName>
        <fullName evidence="2">Glutamine synthetase</fullName>
    </recommendedName>
</protein>
<evidence type="ECO:0000256" key="4">
    <source>
        <dbReference type="ARBA" id="ARBA00022741"/>
    </source>
</evidence>
<dbReference type="Gene3D" id="3.10.20.70">
    <property type="entry name" value="Glutamine synthetase, N-terminal domain"/>
    <property type="match status" value="1"/>
</dbReference>
<evidence type="ECO:0000313" key="9">
    <source>
        <dbReference type="EMBL" id="KAF4963129.1"/>
    </source>
</evidence>
<dbReference type="PANTHER" id="PTHR43785:SF12">
    <property type="entry name" value="TYPE-1 GLUTAMINE SYNTHETASE 2"/>
    <property type="match status" value="1"/>
</dbReference>
<comment type="caution">
    <text evidence="9">The sequence shown here is derived from an EMBL/GenBank/DDBJ whole genome shotgun (WGS) entry which is preliminary data.</text>
</comment>
<dbReference type="PANTHER" id="PTHR43785">
    <property type="entry name" value="GAMMA-GLUTAMYLPUTRESCINE SYNTHETASE"/>
    <property type="match status" value="1"/>
</dbReference>
<evidence type="ECO:0000256" key="5">
    <source>
        <dbReference type="ARBA" id="ARBA00022840"/>
    </source>
</evidence>
<dbReference type="InterPro" id="IPR036651">
    <property type="entry name" value="Gln_synt_N_sf"/>
</dbReference>
<dbReference type="Gene3D" id="3.30.590.10">
    <property type="entry name" value="Glutamine synthetase/guanido kinase, catalytic domain"/>
    <property type="match status" value="1"/>
</dbReference>
<dbReference type="Pfam" id="PF00120">
    <property type="entry name" value="Gln-synt_C"/>
    <property type="match status" value="1"/>
</dbReference>
<dbReference type="Proteomes" id="UP000622797">
    <property type="component" value="Unassembled WGS sequence"/>
</dbReference>
<feature type="domain" description="GS catalytic" evidence="8">
    <location>
        <begin position="132"/>
        <end position="492"/>
    </location>
</feature>
<organism evidence="9 10">
    <name type="scientific">Fusarium sarcochroum</name>
    <dbReference type="NCBI Taxonomy" id="1208366"/>
    <lineage>
        <taxon>Eukaryota</taxon>
        <taxon>Fungi</taxon>
        <taxon>Dikarya</taxon>
        <taxon>Ascomycota</taxon>
        <taxon>Pezizomycotina</taxon>
        <taxon>Sordariomycetes</taxon>
        <taxon>Hypocreomycetidae</taxon>
        <taxon>Hypocreales</taxon>
        <taxon>Nectriaceae</taxon>
        <taxon>Fusarium</taxon>
        <taxon>Fusarium lateritium species complex</taxon>
    </lineage>
</organism>
<comment type="similarity">
    <text evidence="1 6 7">Belongs to the glutamine synthetase family.</text>
</comment>
<dbReference type="GO" id="GO:0006542">
    <property type="term" value="P:glutamine biosynthetic process"/>
    <property type="evidence" value="ECO:0007669"/>
    <property type="project" value="InterPro"/>
</dbReference>
<dbReference type="AlphaFoldDB" id="A0A8H4TSH5"/>
<dbReference type="GO" id="GO:0006576">
    <property type="term" value="P:biogenic amine metabolic process"/>
    <property type="evidence" value="ECO:0007669"/>
    <property type="project" value="UniProtKB-ARBA"/>
</dbReference>
<proteinExistence type="inferred from homology"/>
<dbReference type="PROSITE" id="PS51987">
    <property type="entry name" value="GS_CATALYTIC"/>
    <property type="match status" value="1"/>
</dbReference>
<gene>
    <name evidence="9" type="ORF">FSARC_8842</name>
</gene>
<sequence>MTTSNSPGHAATNGINGSESPVERITRLLTNDKKVKVAGIDCDGVLRGKIIHKSKFLSSLESGFGMSSAIFGWDMHDVLYTEETSLTSADSGYQDFTAVIDLDSFRRLPFEDNIAFFLLHFYIQDKAVFADGRSLMVSLEKNLANKGYKALAGVELEFMNFQTPSEDGYGKPDDRPNLAAFLATNAPKALRPVTAGAFGYSASRPIMNKEYFHSIFDTSLELDCPIEGWHTESGPCVYEAALAVSPVSRMADNVSLFKLVCKSIGVEYNITPCFMAKPIQGLPGNSGHIHVSLTNEGGNAFVRESPDADAPWPDMAYLSDTGRHFLAGILDALPDIMPLIAPNVNSYKRLIENYWAPVSVSWGYEDRLASIRLVAPPSCKPSATRFEIRVPGADIHPHYALNAIFTAGLRGIENQMKVTIPPESARSKECPAERLPNSLEVAVERFNAKGSVARQILGDEFVDFFTISRNHELRQWREAVTDWEFSRYIETV</sequence>
<evidence type="ECO:0000259" key="8">
    <source>
        <dbReference type="PROSITE" id="PS51987"/>
    </source>
</evidence>
<dbReference type="InterPro" id="IPR008146">
    <property type="entry name" value="Gln_synth_cat_dom"/>
</dbReference>